<dbReference type="EMBL" id="JACHOO010000004">
    <property type="protein sequence ID" value="MBB5753031.1"/>
    <property type="molecule type" value="Genomic_DNA"/>
</dbReference>
<proteinExistence type="predicted"/>
<protein>
    <recommendedName>
        <fullName evidence="3">Restriction endonuclease type IV Mrr domain-containing protein</fullName>
    </recommendedName>
</protein>
<dbReference type="AlphaFoldDB" id="A0A7W9FLU5"/>
<dbReference type="RefSeq" id="WP_183855467.1">
    <property type="nucleotide sequence ID" value="NZ_JACHOO010000004.1"/>
</dbReference>
<dbReference type="Proteomes" id="UP000523821">
    <property type="component" value="Unassembled WGS sequence"/>
</dbReference>
<organism evidence="1 2">
    <name type="scientific">Prosthecomicrobium pneumaticum</name>
    <dbReference type="NCBI Taxonomy" id="81895"/>
    <lineage>
        <taxon>Bacteria</taxon>
        <taxon>Pseudomonadati</taxon>
        <taxon>Pseudomonadota</taxon>
        <taxon>Alphaproteobacteria</taxon>
        <taxon>Hyphomicrobiales</taxon>
        <taxon>Kaistiaceae</taxon>
        <taxon>Prosthecomicrobium</taxon>
    </lineage>
</organism>
<comment type="caution">
    <text evidence="1">The sequence shown here is derived from an EMBL/GenBank/DDBJ whole genome shotgun (WGS) entry which is preliminary data.</text>
</comment>
<evidence type="ECO:0000313" key="2">
    <source>
        <dbReference type="Proteomes" id="UP000523821"/>
    </source>
</evidence>
<gene>
    <name evidence="1" type="ORF">GGQ63_002097</name>
</gene>
<sequence>MADEENGEERSWLIPSEIPFDELKGHALEECLFWLLDGIGARDLTWRVGSAGAGAADSGRDLEARFHVPDATGEIVPRQWWVECKGRAGTLETEAVKTSCNNVVANASVDCLVIATNTTFTNPTRDWVEKWQDRFPRPRILLWDRVVLERMLAQQPATVLRLFEGGLSSAGHLRAIRDRFWNLIEYSSIERIKRIWSERDTLQLGVMERFALIANEFAHGSIDERPWLGICPAKDILETFQYGMFNLIYLYARVMKTGSDQGPIIKTLAYLLLSTLRDFHPDLIREIFRITLRTDSDEPMPDPAVEFFVMPILDSLQTELQLVCSSDCERFSRRDSFKYWEGRAPFESYWSRFGTRGIAPKSNNGSYHRLECTSKPCRIGFDLSDESGCPLYQVQAEMETLDTFLGTVASVIRRRVPRQSTFCVNQ</sequence>
<keyword evidence="2" id="KW-1185">Reference proteome</keyword>
<name>A0A7W9FLU5_9HYPH</name>
<evidence type="ECO:0000313" key="1">
    <source>
        <dbReference type="EMBL" id="MBB5753031.1"/>
    </source>
</evidence>
<evidence type="ECO:0008006" key="3">
    <source>
        <dbReference type="Google" id="ProtNLM"/>
    </source>
</evidence>
<accession>A0A7W9FLU5</accession>
<reference evidence="1 2" key="1">
    <citation type="submission" date="2020-08" db="EMBL/GenBank/DDBJ databases">
        <title>Genomic Encyclopedia of Type Strains, Phase IV (KMG-IV): sequencing the most valuable type-strain genomes for metagenomic binning, comparative biology and taxonomic classification.</title>
        <authorList>
            <person name="Goeker M."/>
        </authorList>
    </citation>
    <scope>NUCLEOTIDE SEQUENCE [LARGE SCALE GENOMIC DNA]</scope>
    <source>
        <strain evidence="1 2">DSM 16268</strain>
    </source>
</reference>